<keyword evidence="3" id="KW-0067">ATP-binding</keyword>
<accession>A0ABX8D5G2</accession>
<evidence type="ECO:0000256" key="1">
    <source>
        <dbReference type="ARBA" id="ARBA00022598"/>
    </source>
</evidence>
<dbReference type="Pfam" id="PF13607">
    <property type="entry name" value="Succ_CoA_lig"/>
    <property type="match status" value="1"/>
</dbReference>
<keyword evidence="6" id="KW-1185">Reference proteome</keyword>
<name>A0ABX8D5G2_9CELL</name>
<dbReference type="InterPro" id="IPR051538">
    <property type="entry name" value="Acyl-CoA_Synth/Transferase"/>
</dbReference>
<dbReference type="PANTHER" id="PTHR43334">
    <property type="entry name" value="ACETATE--COA LIGASE [ADP-FORMING]"/>
    <property type="match status" value="1"/>
</dbReference>
<evidence type="ECO:0000259" key="4">
    <source>
        <dbReference type="SMART" id="SM00881"/>
    </source>
</evidence>
<evidence type="ECO:0000313" key="6">
    <source>
        <dbReference type="Proteomes" id="UP000677804"/>
    </source>
</evidence>
<dbReference type="Gene3D" id="3.40.50.720">
    <property type="entry name" value="NAD(P)-binding Rossmann-like Domain"/>
    <property type="match status" value="1"/>
</dbReference>
<dbReference type="GO" id="GO:0016874">
    <property type="term" value="F:ligase activity"/>
    <property type="evidence" value="ECO:0007669"/>
    <property type="project" value="UniProtKB-KW"/>
</dbReference>
<proteinExistence type="predicted"/>
<dbReference type="InterPro" id="IPR003781">
    <property type="entry name" value="CoA-bd"/>
</dbReference>
<reference evidence="5 6" key="1">
    <citation type="submission" date="2021-05" db="EMBL/GenBank/DDBJ databases">
        <title>Novel species in genus Cellulomonas.</title>
        <authorList>
            <person name="Zhang G."/>
        </authorList>
    </citation>
    <scope>NUCLEOTIDE SEQUENCE [LARGE SCALE GENOMIC DNA]</scope>
    <source>
        <strain evidence="6">zg-ZUI222</strain>
    </source>
</reference>
<dbReference type="InterPro" id="IPR032875">
    <property type="entry name" value="Succ_CoA_lig_flav_dom"/>
</dbReference>
<keyword evidence="1 5" id="KW-0436">Ligase</keyword>
<sequence>MTAASTAAAAGTRAGRPGAGAGPLDALFRPASIAVVGASARAGKAGHAMVQALRHYPGTLHLVNPRGGEVLGRPAITTLRDASDVDLAVLVVPPDAVPGALEDARDAGVRAAVVCAGGFAESGPAGAALQDRVVRVAQEAGIRLLGPNTSGFMNPVDRTTANFMPAVADLAPGSVGVVAQSGGVNLAVAFLLARAGVGLRLGVGLGNAVDVDFPEVLDHLAQDDATTAVGLHVEGVADGPALVAALRRTTARKPVVAFKVGRSDVSAFAQSHTGALTGSYAVTRAALQQAGAVVVDSLEEMVAALVALRAVRLPAAGDVGVGLLTGQAGPGLVVTDALGARGVALPTLTAATQERIAELLPPLTFQRNPVDTGRPSPTFGDVLRAVADDPAVDLVGVYALDEPGALDPVAALAPVAGRVLFASGGPADALAARRAALDAVGVPVLASPGDLATALAAVVSDARVRAVADAPPVPATRTVGRTLDEYEAKTLLEHYGVRTPARRVATDRAQARAALADLVRDGGRTVVKVLDTAVVHKSDVGGVHVGVHDAAGLERALDAIDAIPPAHAPAPAARRYLLEELAEPGAELIVGAVRDRVFGPVVLLGLGGVAAELGGEPVLRLAPLSVARSEEMVRALPATVLDGFRGAPPVDVAALAAVLRAVGQVVCDHADVTELDLNPVRMTADGPVVLDAVVVAPPKGDTCPA</sequence>
<dbReference type="Gene3D" id="3.40.50.261">
    <property type="entry name" value="Succinyl-CoA synthetase domains"/>
    <property type="match status" value="2"/>
</dbReference>
<dbReference type="EMBL" id="CP074405">
    <property type="protein sequence ID" value="QVI62700.1"/>
    <property type="molecule type" value="Genomic_DNA"/>
</dbReference>
<evidence type="ECO:0000256" key="2">
    <source>
        <dbReference type="ARBA" id="ARBA00022741"/>
    </source>
</evidence>
<dbReference type="Proteomes" id="UP000677804">
    <property type="component" value="Chromosome"/>
</dbReference>
<dbReference type="InterPro" id="IPR013815">
    <property type="entry name" value="ATP_grasp_subdomain_1"/>
</dbReference>
<dbReference type="RefSeq" id="WP_207341807.1">
    <property type="nucleotide sequence ID" value="NZ_CP074405.1"/>
</dbReference>
<gene>
    <name evidence="5" type="ORF">KG103_01785</name>
</gene>
<dbReference type="InterPro" id="IPR016102">
    <property type="entry name" value="Succinyl-CoA_synth-like"/>
</dbReference>
<keyword evidence="2" id="KW-0547">Nucleotide-binding</keyword>
<dbReference type="SUPFAM" id="SSF56059">
    <property type="entry name" value="Glutathione synthetase ATP-binding domain-like"/>
    <property type="match status" value="1"/>
</dbReference>
<feature type="domain" description="CoA-binding" evidence="4">
    <location>
        <begin position="27"/>
        <end position="119"/>
    </location>
</feature>
<dbReference type="Gene3D" id="3.30.470.20">
    <property type="entry name" value="ATP-grasp fold, B domain"/>
    <property type="match status" value="1"/>
</dbReference>
<dbReference type="Pfam" id="PF13380">
    <property type="entry name" value="CoA_binding_2"/>
    <property type="match status" value="1"/>
</dbReference>
<dbReference type="SUPFAM" id="SSF52210">
    <property type="entry name" value="Succinyl-CoA synthetase domains"/>
    <property type="match status" value="2"/>
</dbReference>
<dbReference type="Pfam" id="PF13549">
    <property type="entry name" value="ATP-grasp_5"/>
    <property type="match status" value="1"/>
</dbReference>
<evidence type="ECO:0000256" key="3">
    <source>
        <dbReference type="ARBA" id="ARBA00022840"/>
    </source>
</evidence>
<evidence type="ECO:0000313" key="5">
    <source>
        <dbReference type="EMBL" id="QVI62700.1"/>
    </source>
</evidence>
<organism evidence="5 6">
    <name type="scientific">Cellulomonas wangleii</name>
    <dbReference type="NCBI Taxonomy" id="2816956"/>
    <lineage>
        <taxon>Bacteria</taxon>
        <taxon>Bacillati</taxon>
        <taxon>Actinomycetota</taxon>
        <taxon>Actinomycetes</taxon>
        <taxon>Micrococcales</taxon>
        <taxon>Cellulomonadaceae</taxon>
        <taxon>Cellulomonas</taxon>
    </lineage>
</organism>
<dbReference type="PANTHER" id="PTHR43334:SF2">
    <property type="entry name" value="ACETATE--COA LIGASE [ADP-FORMING]"/>
    <property type="match status" value="1"/>
</dbReference>
<dbReference type="SUPFAM" id="SSF51735">
    <property type="entry name" value="NAD(P)-binding Rossmann-fold domains"/>
    <property type="match status" value="1"/>
</dbReference>
<protein>
    <submittedName>
        <fullName evidence="5">Acetate--CoA ligase family protein</fullName>
    </submittedName>
</protein>
<dbReference type="Gene3D" id="3.30.1490.20">
    <property type="entry name" value="ATP-grasp fold, A domain"/>
    <property type="match status" value="1"/>
</dbReference>
<dbReference type="SMART" id="SM00881">
    <property type="entry name" value="CoA_binding"/>
    <property type="match status" value="1"/>
</dbReference>
<dbReference type="InterPro" id="IPR036291">
    <property type="entry name" value="NAD(P)-bd_dom_sf"/>
</dbReference>